<accession>A0ABQ9EHE4</accession>
<feature type="transmembrane region" description="Helical" evidence="9">
    <location>
        <begin position="227"/>
        <end position="246"/>
    </location>
</feature>
<feature type="domain" description="G-protein coupled receptors family 1 profile" evidence="10">
    <location>
        <begin position="42"/>
        <end position="286"/>
    </location>
</feature>
<feature type="transmembrane region" description="Helical" evidence="9">
    <location>
        <begin position="266"/>
        <end position="289"/>
    </location>
</feature>
<dbReference type="SUPFAM" id="SSF81321">
    <property type="entry name" value="Family A G protein-coupled receptor-like"/>
    <property type="match status" value="1"/>
</dbReference>
<dbReference type="CDD" id="cd00637">
    <property type="entry name" value="7tm_classA_rhodopsin-like"/>
    <property type="match status" value="1"/>
</dbReference>
<gene>
    <name evidence="11" type="ORF">KUTeg_019246</name>
</gene>
<evidence type="ECO:0000256" key="1">
    <source>
        <dbReference type="ARBA" id="ARBA00004141"/>
    </source>
</evidence>
<name>A0ABQ9EHE4_TEGGR</name>
<evidence type="ECO:0000256" key="2">
    <source>
        <dbReference type="ARBA" id="ARBA00022692"/>
    </source>
</evidence>
<comment type="subcellular location">
    <subcellularLocation>
        <location evidence="1">Membrane</location>
        <topology evidence="1">Multi-pass membrane protein</topology>
    </subcellularLocation>
</comment>
<dbReference type="InterPro" id="IPR000276">
    <property type="entry name" value="GPCR_Rhodpsn"/>
</dbReference>
<evidence type="ECO:0000256" key="7">
    <source>
        <dbReference type="ARBA" id="ARBA00023224"/>
    </source>
</evidence>
<dbReference type="PROSITE" id="PS00237">
    <property type="entry name" value="G_PROTEIN_RECEP_F1_1"/>
    <property type="match status" value="1"/>
</dbReference>
<protein>
    <recommendedName>
        <fullName evidence="10">G-protein coupled receptors family 1 profile domain-containing protein</fullName>
    </recommendedName>
</protein>
<dbReference type="PANTHER" id="PTHR24238:SF47">
    <property type="entry name" value="ECDYSTEROIDS_DOPAMINE RECEPTOR-RELATED"/>
    <property type="match status" value="1"/>
</dbReference>
<keyword evidence="2 8" id="KW-0812">Transmembrane</keyword>
<feature type="transmembrane region" description="Helical" evidence="9">
    <location>
        <begin position="196"/>
        <end position="215"/>
    </location>
</feature>
<keyword evidence="5 9" id="KW-0472">Membrane</keyword>
<evidence type="ECO:0000259" key="10">
    <source>
        <dbReference type="PROSITE" id="PS50262"/>
    </source>
</evidence>
<feature type="transmembrane region" description="Helical" evidence="9">
    <location>
        <begin position="142"/>
        <end position="162"/>
    </location>
</feature>
<reference evidence="11 12" key="1">
    <citation type="submission" date="2022-12" db="EMBL/GenBank/DDBJ databases">
        <title>Chromosome-level genome of Tegillarca granosa.</title>
        <authorList>
            <person name="Kim J."/>
        </authorList>
    </citation>
    <scope>NUCLEOTIDE SEQUENCE [LARGE SCALE GENOMIC DNA]</scope>
    <source>
        <strain evidence="11">Teg-2019</strain>
        <tissue evidence="11">Adductor muscle</tissue>
    </source>
</reference>
<dbReference type="PROSITE" id="PS50262">
    <property type="entry name" value="G_PROTEIN_RECEP_F1_2"/>
    <property type="match status" value="1"/>
</dbReference>
<dbReference type="PRINTS" id="PR00237">
    <property type="entry name" value="GPCRRHODOPSN"/>
</dbReference>
<comment type="caution">
    <text evidence="11">The sequence shown here is derived from an EMBL/GenBank/DDBJ whole genome shotgun (WGS) entry which is preliminary data.</text>
</comment>
<evidence type="ECO:0000256" key="5">
    <source>
        <dbReference type="ARBA" id="ARBA00023136"/>
    </source>
</evidence>
<feature type="transmembrane region" description="Helical" evidence="9">
    <location>
        <begin position="62"/>
        <end position="88"/>
    </location>
</feature>
<evidence type="ECO:0000313" key="11">
    <source>
        <dbReference type="EMBL" id="KAJ8302850.1"/>
    </source>
</evidence>
<sequence>MKGLSNYTDGKGSLWRLNSEMAQALAPNTVVFVVYVIIGIIGNLISIYIYRCRMKHTDGKRYFILCLSITDLVTCSSVSGFAIYLNFLPLTFKGNIFCKIMWTFNAFLTISSAFLLLLIAVHRYRLICVPLGKPFNQFWRKFALISTYLLAFILSHPNLAFYGEGIAKHPEYNITGTTCGKLYDQQHSGLLLTYNYAFIVIFAVGATAFIVLYSFIGKTILKRSHTLMFMLITFIFLISYTPRMIIMIMENINPFFFVDLSVGQYLVYSFCFRLYIVNNIVNPFLYGVFDIEFRSLLYRMLPIRLRQTKPKK</sequence>
<evidence type="ECO:0000256" key="8">
    <source>
        <dbReference type="RuleBase" id="RU000688"/>
    </source>
</evidence>
<keyword evidence="3 9" id="KW-1133">Transmembrane helix</keyword>
<feature type="transmembrane region" description="Helical" evidence="9">
    <location>
        <begin position="100"/>
        <end position="121"/>
    </location>
</feature>
<evidence type="ECO:0000313" key="12">
    <source>
        <dbReference type="Proteomes" id="UP001217089"/>
    </source>
</evidence>
<dbReference type="Pfam" id="PF00001">
    <property type="entry name" value="7tm_1"/>
    <property type="match status" value="1"/>
</dbReference>
<dbReference type="InterPro" id="IPR017452">
    <property type="entry name" value="GPCR_Rhodpsn_7TM"/>
</dbReference>
<keyword evidence="4 8" id="KW-0297">G-protein coupled receptor</keyword>
<dbReference type="PANTHER" id="PTHR24238">
    <property type="entry name" value="G-PROTEIN COUPLED RECEPTOR"/>
    <property type="match status" value="1"/>
</dbReference>
<keyword evidence="6 8" id="KW-0675">Receptor</keyword>
<evidence type="ECO:0000256" key="3">
    <source>
        <dbReference type="ARBA" id="ARBA00022989"/>
    </source>
</evidence>
<keyword evidence="12" id="KW-1185">Reference proteome</keyword>
<evidence type="ECO:0000256" key="9">
    <source>
        <dbReference type="SAM" id="Phobius"/>
    </source>
</evidence>
<dbReference type="EMBL" id="JARBDR010000917">
    <property type="protein sequence ID" value="KAJ8302850.1"/>
    <property type="molecule type" value="Genomic_DNA"/>
</dbReference>
<dbReference type="Gene3D" id="1.20.1070.10">
    <property type="entry name" value="Rhodopsin 7-helix transmembrane proteins"/>
    <property type="match status" value="1"/>
</dbReference>
<feature type="transmembrane region" description="Helical" evidence="9">
    <location>
        <begin position="30"/>
        <end position="50"/>
    </location>
</feature>
<evidence type="ECO:0000256" key="4">
    <source>
        <dbReference type="ARBA" id="ARBA00023040"/>
    </source>
</evidence>
<proteinExistence type="inferred from homology"/>
<organism evidence="11 12">
    <name type="scientific">Tegillarca granosa</name>
    <name type="common">Malaysian cockle</name>
    <name type="synonym">Anadara granosa</name>
    <dbReference type="NCBI Taxonomy" id="220873"/>
    <lineage>
        <taxon>Eukaryota</taxon>
        <taxon>Metazoa</taxon>
        <taxon>Spiralia</taxon>
        <taxon>Lophotrochozoa</taxon>
        <taxon>Mollusca</taxon>
        <taxon>Bivalvia</taxon>
        <taxon>Autobranchia</taxon>
        <taxon>Pteriomorphia</taxon>
        <taxon>Arcoida</taxon>
        <taxon>Arcoidea</taxon>
        <taxon>Arcidae</taxon>
        <taxon>Tegillarca</taxon>
    </lineage>
</organism>
<evidence type="ECO:0000256" key="6">
    <source>
        <dbReference type="ARBA" id="ARBA00023170"/>
    </source>
</evidence>
<comment type="similarity">
    <text evidence="8">Belongs to the G-protein coupled receptor 1 family.</text>
</comment>
<dbReference type="Proteomes" id="UP001217089">
    <property type="component" value="Unassembled WGS sequence"/>
</dbReference>
<keyword evidence="7 8" id="KW-0807">Transducer</keyword>